<accession>A0A239PTD5</accession>
<proteinExistence type="predicted"/>
<protein>
    <submittedName>
        <fullName evidence="1">Uncharacterized protein</fullName>
    </submittedName>
</protein>
<dbReference type="EMBL" id="FZQB01000005">
    <property type="protein sequence ID" value="SNT73430.1"/>
    <property type="molecule type" value="Genomic_DNA"/>
</dbReference>
<gene>
    <name evidence="1" type="ORF">SAMN05444959_10523</name>
</gene>
<sequence>MAAFDHDLNGNTFRNCRVTVRDIGSSLYSDTVVSEIGGMLSRSPFACH</sequence>
<organism evidence="1 2">
    <name type="scientific">Paracoccus seriniphilus</name>
    <dbReference type="NCBI Taxonomy" id="184748"/>
    <lineage>
        <taxon>Bacteria</taxon>
        <taxon>Pseudomonadati</taxon>
        <taxon>Pseudomonadota</taxon>
        <taxon>Alphaproteobacteria</taxon>
        <taxon>Rhodobacterales</taxon>
        <taxon>Paracoccaceae</taxon>
        <taxon>Paracoccus</taxon>
    </lineage>
</organism>
<evidence type="ECO:0000313" key="2">
    <source>
        <dbReference type="Proteomes" id="UP000198307"/>
    </source>
</evidence>
<dbReference type="AlphaFoldDB" id="A0A239PTD5"/>
<reference evidence="1 2" key="1">
    <citation type="submission" date="2017-07" db="EMBL/GenBank/DDBJ databases">
        <authorList>
            <person name="Sun Z.S."/>
            <person name="Albrecht U."/>
            <person name="Echele G."/>
            <person name="Lee C.C."/>
        </authorList>
    </citation>
    <scope>NUCLEOTIDE SEQUENCE [LARGE SCALE GENOMIC DNA]</scope>
    <source>
        <strain evidence="1 2">DSM 14827</strain>
    </source>
</reference>
<dbReference type="Proteomes" id="UP000198307">
    <property type="component" value="Unassembled WGS sequence"/>
</dbReference>
<dbReference type="RefSeq" id="WP_179217680.1">
    <property type="nucleotide sequence ID" value="NZ_CP067132.1"/>
</dbReference>
<keyword evidence="2" id="KW-1185">Reference proteome</keyword>
<name>A0A239PTD5_9RHOB</name>
<evidence type="ECO:0000313" key="1">
    <source>
        <dbReference type="EMBL" id="SNT73430.1"/>
    </source>
</evidence>